<accession>A0ABQ9UA06</accession>
<evidence type="ECO:0000313" key="3">
    <source>
        <dbReference type="Proteomes" id="UP001266305"/>
    </source>
</evidence>
<gene>
    <name evidence="2" type="ORF">P7K49_027627</name>
</gene>
<comment type="caution">
    <text evidence="2">The sequence shown here is derived from an EMBL/GenBank/DDBJ whole genome shotgun (WGS) entry which is preliminary data.</text>
</comment>
<feature type="compositionally biased region" description="Basic and acidic residues" evidence="1">
    <location>
        <begin position="1"/>
        <end position="11"/>
    </location>
</feature>
<dbReference type="Proteomes" id="UP001266305">
    <property type="component" value="Unassembled WGS sequence"/>
</dbReference>
<proteinExistence type="predicted"/>
<name>A0ABQ9UA06_SAGOE</name>
<evidence type="ECO:0000313" key="2">
    <source>
        <dbReference type="EMBL" id="KAK2093889.1"/>
    </source>
</evidence>
<feature type="non-terminal residue" evidence="2">
    <location>
        <position position="1"/>
    </location>
</feature>
<feature type="region of interest" description="Disordered" evidence="1">
    <location>
        <begin position="1"/>
        <end position="68"/>
    </location>
</feature>
<keyword evidence="3" id="KW-1185">Reference proteome</keyword>
<protein>
    <submittedName>
        <fullName evidence="2">Uncharacterized protein</fullName>
    </submittedName>
</protein>
<dbReference type="EMBL" id="JASSZA010000014">
    <property type="protein sequence ID" value="KAK2093889.1"/>
    <property type="molecule type" value="Genomic_DNA"/>
</dbReference>
<organism evidence="2 3">
    <name type="scientific">Saguinus oedipus</name>
    <name type="common">Cotton-top tamarin</name>
    <name type="synonym">Oedipomidas oedipus</name>
    <dbReference type="NCBI Taxonomy" id="9490"/>
    <lineage>
        <taxon>Eukaryota</taxon>
        <taxon>Metazoa</taxon>
        <taxon>Chordata</taxon>
        <taxon>Craniata</taxon>
        <taxon>Vertebrata</taxon>
        <taxon>Euteleostomi</taxon>
        <taxon>Mammalia</taxon>
        <taxon>Eutheria</taxon>
        <taxon>Euarchontoglires</taxon>
        <taxon>Primates</taxon>
        <taxon>Haplorrhini</taxon>
        <taxon>Platyrrhini</taxon>
        <taxon>Cebidae</taxon>
        <taxon>Callitrichinae</taxon>
        <taxon>Saguinus</taxon>
    </lineage>
</organism>
<sequence length="68" mass="7437">EEPKEPRELWWRRPRRLQRPTSNSALLGGTRQRPRNSVPGRWHPAGPGTDTAAPLSRGGGAPPPDGHG</sequence>
<evidence type="ECO:0000256" key="1">
    <source>
        <dbReference type="SAM" id="MobiDB-lite"/>
    </source>
</evidence>
<reference evidence="2 3" key="1">
    <citation type="submission" date="2023-05" db="EMBL/GenBank/DDBJ databases">
        <title>B98-5 Cell Line De Novo Hybrid Assembly: An Optical Mapping Approach.</title>
        <authorList>
            <person name="Kananen K."/>
            <person name="Auerbach J.A."/>
            <person name="Kautto E."/>
            <person name="Blachly J.S."/>
        </authorList>
    </citation>
    <scope>NUCLEOTIDE SEQUENCE [LARGE SCALE GENOMIC DNA]</scope>
    <source>
        <strain evidence="2">B95-8</strain>
        <tissue evidence="2">Cell line</tissue>
    </source>
</reference>